<feature type="domain" description="Carbohydrate kinase FGGY C-terminal" evidence="5">
    <location>
        <begin position="258"/>
        <end position="439"/>
    </location>
</feature>
<protein>
    <submittedName>
        <fullName evidence="6">Gluconokinase</fullName>
        <ecNumber evidence="6">2.7.1.12</ecNumber>
    </submittedName>
</protein>
<sequence>MKTWIGVDIGTTNVKATAIDETGETVAHASAACVTYHPKQRYVEQNPDEIYGLFVAVIQQVSEQLRHKNASIEAIGLCSAMHSVIPIDARNRRLTRSLLWADNRSEAQADALKTHPILAKLYPQVGIPAHPYAPLTKMVWFREQKPAVFSKISRFVSQKEYIWYRLFGKFQIDYSMASGTALLDNRRFRWSALAMDYAGINASQLSDLVPTYHQEKLTQRSLAKQLGIPVGTPFVIGAGDACLANLGSGALETGVTTLTIGTSGAVRQTAATPARDPQQRLFTYVLDETHYVSGGPTNNGGNVLEWLSKHLLLKDTSELLAMAESIGAGAEGLLFVPYLLGERAPVWDAHAYGSYQRLQWQHTQAHMARATLEGVLMNLNQIRQIIDSQLNKTRILHANGGFTRSKFWVQLLTDIFNTPVRVNESNESGCLGATLLAMKSLGKLESLEAGVHQYVRFADTYHPDPSQTKVYQKAQREFVKAMAVR</sequence>
<keyword evidence="3 6" id="KW-0418">Kinase</keyword>
<keyword evidence="2 6" id="KW-0808">Transferase</keyword>
<dbReference type="AlphaFoldDB" id="A0A7W5ZJM5"/>
<feature type="domain" description="Carbohydrate kinase FGGY N-terminal" evidence="4">
    <location>
        <begin position="4"/>
        <end position="247"/>
    </location>
</feature>
<dbReference type="InterPro" id="IPR043129">
    <property type="entry name" value="ATPase_NBD"/>
</dbReference>
<evidence type="ECO:0000256" key="3">
    <source>
        <dbReference type="ARBA" id="ARBA00022777"/>
    </source>
</evidence>
<name>A0A7W5ZJM5_9BACT</name>
<evidence type="ECO:0000256" key="1">
    <source>
        <dbReference type="ARBA" id="ARBA00009156"/>
    </source>
</evidence>
<gene>
    <name evidence="6" type="ORF">FHS57_002512</name>
</gene>
<dbReference type="RefSeq" id="WP_183973988.1">
    <property type="nucleotide sequence ID" value="NZ_JACIBY010000004.1"/>
</dbReference>
<dbReference type="InterPro" id="IPR018484">
    <property type="entry name" value="FGGY_N"/>
</dbReference>
<dbReference type="InterPro" id="IPR050406">
    <property type="entry name" value="FGGY_Carb_Kinase"/>
</dbReference>
<dbReference type="Proteomes" id="UP000541352">
    <property type="component" value="Unassembled WGS sequence"/>
</dbReference>
<evidence type="ECO:0000256" key="2">
    <source>
        <dbReference type="ARBA" id="ARBA00022679"/>
    </source>
</evidence>
<dbReference type="EC" id="2.7.1.12" evidence="6"/>
<dbReference type="CDD" id="cd07770">
    <property type="entry name" value="ASKHA_NBD_FGGY_GntK"/>
    <property type="match status" value="1"/>
</dbReference>
<dbReference type="GO" id="GO:0005975">
    <property type="term" value="P:carbohydrate metabolic process"/>
    <property type="evidence" value="ECO:0007669"/>
    <property type="project" value="InterPro"/>
</dbReference>
<comment type="similarity">
    <text evidence="1">Belongs to the FGGY kinase family.</text>
</comment>
<evidence type="ECO:0000259" key="5">
    <source>
        <dbReference type="Pfam" id="PF02782"/>
    </source>
</evidence>
<dbReference type="InterPro" id="IPR018483">
    <property type="entry name" value="Carb_kinase_FGGY_CS"/>
</dbReference>
<evidence type="ECO:0000259" key="4">
    <source>
        <dbReference type="Pfam" id="PF00370"/>
    </source>
</evidence>
<accession>A0A7W5ZJM5</accession>
<evidence type="ECO:0000313" key="6">
    <source>
        <dbReference type="EMBL" id="MBB3838507.1"/>
    </source>
</evidence>
<dbReference type="PIRSF" id="PIRSF000538">
    <property type="entry name" value="GlpK"/>
    <property type="match status" value="1"/>
</dbReference>
<proteinExistence type="inferred from homology"/>
<dbReference type="PANTHER" id="PTHR43095">
    <property type="entry name" value="SUGAR KINASE"/>
    <property type="match status" value="1"/>
</dbReference>
<dbReference type="PROSITE" id="PS00933">
    <property type="entry name" value="FGGY_KINASES_1"/>
    <property type="match status" value="1"/>
</dbReference>
<comment type="caution">
    <text evidence="6">The sequence shown here is derived from an EMBL/GenBank/DDBJ whole genome shotgun (WGS) entry which is preliminary data.</text>
</comment>
<dbReference type="InterPro" id="IPR000577">
    <property type="entry name" value="Carb_kinase_FGGY"/>
</dbReference>
<reference evidence="6 7" key="1">
    <citation type="submission" date="2020-08" db="EMBL/GenBank/DDBJ databases">
        <title>Genomic Encyclopedia of Type Strains, Phase IV (KMG-IV): sequencing the most valuable type-strain genomes for metagenomic binning, comparative biology and taxonomic classification.</title>
        <authorList>
            <person name="Goeker M."/>
        </authorList>
    </citation>
    <scope>NUCLEOTIDE SEQUENCE [LARGE SCALE GENOMIC DNA]</scope>
    <source>
        <strain evidence="6 7">DSM 17976</strain>
    </source>
</reference>
<keyword evidence="7" id="KW-1185">Reference proteome</keyword>
<evidence type="ECO:0000313" key="7">
    <source>
        <dbReference type="Proteomes" id="UP000541352"/>
    </source>
</evidence>
<dbReference type="EMBL" id="JACIBY010000004">
    <property type="protein sequence ID" value="MBB3838507.1"/>
    <property type="molecule type" value="Genomic_DNA"/>
</dbReference>
<dbReference type="PANTHER" id="PTHR43095:SF2">
    <property type="entry name" value="GLUCONOKINASE"/>
    <property type="match status" value="1"/>
</dbReference>
<dbReference type="GO" id="GO:0046316">
    <property type="term" value="F:gluconokinase activity"/>
    <property type="evidence" value="ECO:0007669"/>
    <property type="project" value="UniProtKB-EC"/>
</dbReference>
<dbReference type="InterPro" id="IPR018485">
    <property type="entry name" value="FGGY_C"/>
</dbReference>
<organism evidence="6 7">
    <name type="scientific">Runella defluvii</name>
    <dbReference type="NCBI Taxonomy" id="370973"/>
    <lineage>
        <taxon>Bacteria</taxon>
        <taxon>Pseudomonadati</taxon>
        <taxon>Bacteroidota</taxon>
        <taxon>Cytophagia</taxon>
        <taxon>Cytophagales</taxon>
        <taxon>Spirosomataceae</taxon>
        <taxon>Runella</taxon>
    </lineage>
</organism>
<dbReference type="Pfam" id="PF00370">
    <property type="entry name" value="FGGY_N"/>
    <property type="match status" value="1"/>
</dbReference>
<dbReference type="Pfam" id="PF02782">
    <property type="entry name" value="FGGY_C"/>
    <property type="match status" value="1"/>
</dbReference>
<dbReference type="Gene3D" id="3.30.420.40">
    <property type="match status" value="2"/>
</dbReference>
<dbReference type="SUPFAM" id="SSF53067">
    <property type="entry name" value="Actin-like ATPase domain"/>
    <property type="match status" value="2"/>
</dbReference>